<keyword evidence="6" id="KW-0281">Fimbrium</keyword>
<dbReference type="AlphaFoldDB" id="A0A3D9F3P1"/>
<keyword evidence="3" id="KW-1029">Fimbrium biogenesis</keyword>
<feature type="signal peptide" evidence="8">
    <location>
        <begin position="1"/>
        <end position="31"/>
    </location>
</feature>
<evidence type="ECO:0000256" key="5">
    <source>
        <dbReference type="ARBA" id="ARBA00022837"/>
    </source>
</evidence>
<sequence length="1279" mass="137846">MNPLSSLSAARFCFTALALGLFGSALPIAQAAVSQSPLIIGSDIPGSLALVPSVEWPTVLSVANIGNYVASTRYSGYFDSEKCYLYQYGTQDVDRYFYPASTTSSASNFRCTGDKQWSGNFLNWAATPTIDPFRSALTGGNRIVDSTTSTILQKARHSGQNSAGNRINTGQNMAQLTGALPLNNWSNLNIRLQGLNFDMLISNWADKIGGSEASGEGQAEWVDYDPENSAQWSGGKLNTAYTPRGQSVKSVYRLKVQVKVCVSEALKEANCKLYPNGQYKPEGLLQQYSDRLRYSAFSYLNDGNSLRDGGVLRANQAYIGPNPPDQTKGRAEWSSTTGILVTNPSPAEANATNANIDGGSRVANSGVINYINKFGSMPYSGNNYKNLKDYDPVSELYYTAIRYFKNQGNVTAYSNLTGDSDNRYAQADGFPVVTTWNDPITYSCQKNVILGIGDVNTWNDKNLPGNTRRNAEPDIPPEVDADKTVDVSKVTAEVASLEGITISTPFSGRENSAYIAGLAYDAHVRDQRGDLSGNQTISTYWVDVRENQQLKSKTSNQYWLATKYGGFTVPQNFDPDKANSASITEAMWTTNGQILSTGDKRPDNFFVGGDADAMVSGLKNAFSKIVQETSTTSTSLGSNSTELETGSALFRSSFEPKYWSGDLQSLSINSSGVASNIATWSAAAQLDNASPDGRTILTSNALTSSTRALDANVTYSSGGKSFKWSVLDSDAKTALRQTADGTTLVSDAEGEARLNYLRGDRSYETRSSNPMRTRKSRLGDIVNSDPYYAGPMDFGYNLLSGASWGQAGPGYLTFRQTIKDSKPFVVVGANDGMLHAFDTSTNGGNELFAFVPRTLLGQLYRLTQRDYSHRYYVDGGITVGHAWVDSAWKTLAVGTAGAGGNSIFALDVTDPSAPSVKWEFSSSQMNYPIQRPSLVALENGKFGVIVTSGFVNGTATSGKVWILDAANGSVMASFTVNTSGGLGEAVAVDLTNDRIADRLYVPDTNGNIWRFDLKGADPANWGIPSTLGSSPLFTARVGNTTTDAVQPITSALSVTLNKYGNPVVLFGTGSYYQTGDSDVPASPRLESYYGLIDKGVTIQRSALVQQTFIAQQSSGTRTLRVVSNNDIPSDKSGWYLDLAFNNNRQGERVIARSKLRNGALTFTSLIPSPDACKGGGISALMIIDAQTGSRLTYSPLDFNGDGVINDQDYYLAADGTKIPYSGLIDTQQGIVKTPTYINRGDSADTDLICYTGSATGQPQCEPVNKGSRVSERASWREIR</sequence>
<keyword evidence="8" id="KW-0732">Signal</keyword>
<feature type="chain" id="PRO_5017652734" evidence="8">
    <location>
        <begin position="32"/>
        <end position="1279"/>
    </location>
</feature>
<feature type="region of interest" description="Disordered" evidence="7">
    <location>
        <begin position="1260"/>
        <end position="1279"/>
    </location>
</feature>
<dbReference type="GO" id="GO:0046872">
    <property type="term" value="F:metal ion binding"/>
    <property type="evidence" value="ECO:0007669"/>
    <property type="project" value="UniProtKB-KW"/>
</dbReference>
<reference evidence="10 11" key="1">
    <citation type="submission" date="2018-07" db="EMBL/GenBank/DDBJ databases">
        <title>Genome sequencing of rice bacterial endophytes.</title>
        <authorList>
            <person name="Venturi V."/>
        </authorList>
    </citation>
    <scope>NUCLEOTIDE SEQUENCE [LARGE SCALE GENOMIC DNA]</scope>
    <source>
        <strain evidence="10 11">AG1002</strain>
    </source>
</reference>
<comment type="subcellular location">
    <subcellularLocation>
        <location evidence="1">Fimbrium</location>
    </subcellularLocation>
</comment>
<evidence type="ECO:0000256" key="7">
    <source>
        <dbReference type="SAM" id="MobiDB-lite"/>
    </source>
</evidence>
<dbReference type="InterPro" id="IPR011047">
    <property type="entry name" value="Quinoprotein_ADH-like_sf"/>
</dbReference>
<dbReference type="InterPro" id="IPR008707">
    <property type="entry name" value="B-propeller_PilY1"/>
</dbReference>
<name>A0A3D9F3P1_ECTOL</name>
<evidence type="ECO:0000256" key="3">
    <source>
        <dbReference type="ARBA" id="ARBA00022558"/>
    </source>
</evidence>
<feature type="compositionally biased region" description="Basic and acidic residues" evidence="7">
    <location>
        <begin position="1268"/>
        <end position="1279"/>
    </location>
</feature>
<keyword evidence="4" id="KW-0479">Metal-binding</keyword>
<evidence type="ECO:0000256" key="6">
    <source>
        <dbReference type="ARBA" id="ARBA00023263"/>
    </source>
</evidence>
<evidence type="ECO:0000313" key="10">
    <source>
        <dbReference type="EMBL" id="RED10068.1"/>
    </source>
</evidence>
<proteinExistence type="inferred from homology"/>
<dbReference type="SUPFAM" id="SSF50998">
    <property type="entry name" value="Quinoprotein alcohol dehydrogenase-like"/>
    <property type="match status" value="1"/>
</dbReference>
<dbReference type="GO" id="GO:0009289">
    <property type="term" value="C:pilus"/>
    <property type="evidence" value="ECO:0007669"/>
    <property type="project" value="UniProtKB-SubCell"/>
</dbReference>
<evidence type="ECO:0000256" key="2">
    <source>
        <dbReference type="ARBA" id="ARBA00008387"/>
    </source>
</evidence>
<comment type="caution">
    <text evidence="10">The sequence shown here is derived from an EMBL/GenBank/DDBJ whole genome shotgun (WGS) entry which is preliminary data.</text>
</comment>
<comment type="similarity">
    <text evidence="2">Belongs to the PilY1 family.</text>
</comment>
<gene>
    <name evidence="10" type="ORF">DFO60_0735</name>
</gene>
<feature type="domain" description="PilY1 beta-propeller" evidence="9">
    <location>
        <begin position="778"/>
        <end position="1096"/>
    </location>
</feature>
<dbReference type="Proteomes" id="UP000256988">
    <property type="component" value="Unassembled WGS sequence"/>
</dbReference>
<protein>
    <submittedName>
        <fullName evidence="10">Type IV pilus assembly protein PilY1</fullName>
    </submittedName>
</protein>
<evidence type="ECO:0000259" key="9">
    <source>
        <dbReference type="Pfam" id="PF05567"/>
    </source>
</evidence>
<accession>A0A3D9F3P1</accession>
<organism evidence="10 11">
    <name type="scientific">Ectopseudomonas oleovorans</name>
    <name type="common">Pseudomonas oleovorans</name>
    <dbReference type="NCBI Taxonomy" id="301"/>
    <lineage>
        <taxon>Bacteria</taxon>
        <taxon>Pseudomonadati</taxon>
        <taxon>Pseudomonadota</taxon>
        <taxon>Gammaproteobacteria</taxon>
        <taxon>Pseudomonadales</taxon>
        <taxon>Pseudomonadaceae</taxon>
        <taxon>Ectopseudomonas</taxon>
    </lineage>
</organism>
<evidence type="ECO:0000256" key="4">
    <source>
        <dbReference type="ARBA" id="ARBA00022723"/>
    </source>
</evidence>
<dbReference type="RefSeq" id="WP_115945311.1">
    <property type="nucleotide sequence ID" value="NZ_QRDL01000001.1"/>
</dbReference>
<evidence type="ECO:0000256" key="1">
    <source>
        <dbReference type="ARBA" id="ARBA00004561"/>
    </source>
</evidence>
<dbReference type="Pfam" id="PF05567">
    <property type="entry name" value="T4P_PilY1"/>
    <property type="match status" value="1"/>
</dbReference>
<keyword evidence="5" id="KW-0106">Calcium</keyword>
<dbReference type="InterPro" id="IPR018247">
    <property type="entry name" value="EF_Hand_1_Ca_BS"/>
</dbReference>
<evidence type="ECO:0000256" key="8">
    <source>
        <dbReference type="SAM" id="SignalP"/>
    </source>
</evidence>
<dbReference type="PROSITE" id="PS00018">
    <property type="entry name" value="EF_HAND_1"/>
    <property type="match status" value="1"/>
</dbReference>
<dbReference type="EMBL" id="QRDL01000001">
    <property type="protein sequence ID" value="RED10068.1"/>
    <property type="molecule type" value="Genomic_DNA"/>
</dbReference>
<evidence type="ECO:0000313" key="11">
    <source>
        <dbReference type="Proteomes" id="UP000256988"/>
    </source>
</evidence>